<evidence type="ECO:0000313" key="11">
    <source>
        <dbReference type="EMBL" id="MBT0653856.1"/>
    </source>
</evidence>
<dbReference type="SMART" id="SM00304">
    <property type="entry name" value="HAMP"/>
    <property type="match status" value="1"/>
</dbReference>
<dbReference type="Pfam" id="PF02518">
    <property type="entry name" value="HATPase_c"/>
    <property type="match status" value="1"/>
</dbReference>
<dbReference type="EC" id="2.7.13.3" evidence="3"/>
<organism evidence="11 12">
    <name type="scientific">Geomobilimonas luticola</name>
    <dbReference type="NCBI Taxonomy" id="1114878"/>
    <lineage>
        <taxon>Bacteria</taxon>
        <taxon>Pseudomonadati</taxon>
        <taxon>Thermodesulfobacteriota</taxon>
        <taxon>Desulfuromonadia</taxon>
        <taxon>Geobacterales</taxon>
        <taxon>Geobacteraceae</taxon>
        <taxon>Geomobilimonas</taxon>
    </lineage>
</organism>
<proteinExistence type="predicted"/>
<dbReference type="Gene3D" id="3.30.565.10">
    <property type="entry name" value="Histidine kinase-like ATPase, C-terminal domain"/>
    <property type="match status" value="1"/>
</dbReference>
<evidence type="ECO:0000256" key="5">
    <source>
        <dbReference type="ARBA" id="ARBA00022679"/>
    </source>
</evidence>
<feature type="domain" description="HAMP" evidence="10">
    <location>
        <begin position="83"/>
        <end position="135"/>
    </location>
</feature>
<dbReference type="EMBL" id="JAHCVK010000005">
    <property type="protein sequence ID" value="MBT0653856.1"/>
    <property type="molecule type" value="Genomic_DNA"/>
</dbReference>
<dbReference type="CDD" id="cd06225">
    <property type="entry name" value="HAMP"/>
    <property type="match status" value="1"/>
</dbReference>
<dbReference type="RefSeq" id="WP_214175856.1">
    <property type="nucleotide sequence ID" value="NZ_JAHCVK010000005.1"/>
</dbReference>
<feature type="domain" description="Histidine kinase" evidence="9">
    <location>
        <begin position="143"/>
        <end position="357"/>
    </location>
</feature>
<accession>A0ABS5SEQ9</accession>
<dbReference type="SUPFAM" id="SSF47384">
    <property type="entry name" value="Homodimeric domain of signal transducing histidine kinase"/>
    <property type="match status" value="1"/>
</dbReference>
<dbReference type="InterPro" id="IPR050351">
    <property type="entry name" value="BphY/WalK/GraS-like"/>
</dbReference>
<dbReference type="Proteomes" id="UP000756860">
    <property type="component" value="Unassembled WGS sequence"/>
</dbReference>
<evidence type="ECO:0000256" key="8">
    <source>
        <dbReference type="SAM" id="Phobius"/>
    </source>
</evidence>
<keyword evidence="8" id="KW-0472">Membrane</keyword>
<comment type="caution">
    <text evidence="11">The sequence shown here is derived from an EMBL/GenBank/DDBJ whole genome shotgun (WGS) entry which is preliminary data.</text>
</comment>
<name>A0ABS5SEQ9_9BACT</name>
<dbReference type="PROSITE" id="PS50109">
    <property type="entry name" value="HIS_KIN"/>
    <property type="match status" value="1"/>
</dbReference>
<dbReference type="InterPro" id="IPR003661">
    <property type="entry name" value="HisK_dim/P_dom"/>
</dbReference>
<sequence>MRQRFLWKLLVGHFVPIFAIFSLVAWQAVDRQAAKYYQELEERFHVSPLDAHNRFLDAIHHHMFWGIFAALAFTLLFTYLLTTWVLRPLLQITDITRKVADGNYSERVNVVSRYEGGQLADAFNHMADNLETVERLRKNMVADISHELRTPLTNLRGYLEGLSDSVVPPTPETFRMLEQEVLRLVHLVDDLQQLARADAAKAFLECRELSLHELLGQIMALYLPNFQEKEIDVQWQLDPAGDLVTADRDKLLQAIRNLADNAWKYTPRRGTVTISTQRTADGVKTVFANSGAVIAADDIPYLFERFFRADRSRSRDAGGAGIGLAIVKELVEAHGGTVGAESDGKWTRVWFNLPRAVAVHLTNAGKNV</sequence>
<keyword evidence="12" id="KW-1185">Reference proteome</keyword>
<evidence type="ECO:0000256" key="1">
    <source>
        <dbReference type="ARBA" id="ARBA00000085"/>
    </source>
</evidence>
<dbReference type="SMART" id="SM00387">
    <property type="entry name" value="HATPase_c"/>
    <property type="match status" value="1"/>
</dbReference>
<evidence type="ECO:0000256" key="4">
    <source>
        <dbReference type="ARBA" id="ARBA00022553"/>
    </source>
</evidence>
<protein>
    <recommendedName>
        <fullName evidence="3">histidine kinase</fullName>
        <ecNumber evidence="3">2.7.13.3</ecNumber>
    </recommendedName>
</protein>
<dbReference type="InterPro" id="IPR003660">
    <property type="entry name" value="HAMP_dom"/>
</dbReference>
<keyword evidence="5" id="KW-0808">Transferase</keyword>
<keyword evidence="7" id="KW-0902">Two-component regulatory system</keyword>
<dbReference type="InterPro" id="IPR003594">
    <property type="entry name" value="HATPase_dom"/>
</dbReference>
<dbReference type="InterPro" id="IPR036097">
    <property type="entry name" value="HisK_dim/P_sf"/>
</dbReference>
<evidence type="ECO:0000256" key="3">
    <source>
        <dbReference type="ARBA" id="ARBA00012438"/>
    </source>
</evidence>
<feature type="transmembrane region" description="Helical" evidence="8">
    <location>
        <begin position="63"/>
        <end position="86"/>
    </location>
</feature>
<evidence type="ECO:0000256" key="2">
    <source>
        <dbReference type="ARBA" id="ARBA00004370"/>
    </source>
</evidence>
<comment type="catalytic activity">
    <reaction evidence="1">
        <text>ATP + protein L-histidine = ADP + protein N-phospho-L-histidine.</text>
        <dbReference type="EC" id="2.7.13.3"/>
    </reaction>
</comment>
<dbReference type="InterPro" id="IPR005467">
    <property type="entry name" value="His_kinase_dom"/>
</dbReference>
<reference evidence="11 12" key="1">
    <citation type="submission" date="2021-05" db="EMBL/GenBank/DDBJ databases">
        <title>The draft genome of Geobacter luticola JCM 17780.</title>
        <authorList>
            <person name="Xu Z."/>
            <person name="Masuda Y."/>
            <person name="Itoh H."/>
            <person name="Senoo K."/>
        </authorList>
    </citation>
    <scope>NUCLEOTIDE SEQUENCE [LARGE SCALE GENOMIC DNA]</scope>
    <source>
        <strain evidence="11 12">JCM 17780</strain>
    </source>
</reference>
<dbReference type="Gene3D" id="1.10.287.130">
    <property type="match status" value="1"/>
</dbReference>
<feature type="transmembrane region" description="Helical" evidence="8">
    <location>
        <begin position="7"/>
        <end position="29"/>
    </location>
</feature>
<evidence type="ECO:0000259" key="10">
    <source>
        <dbReference type="PROSITE" id="PS50885"/>
    </source>
</evidence>
<evidence type="ECO:0000256" key="7">
    <source>
        <dbReference type="ARBA" id="ARBA00023012"/>
    </source>
</evidence>
<dbReference type="Pfam" id="PF00672">
    <property type="entry name" value="HAMP"/>
    <property type="match status" value="1"/>
</dbReference>
<gene>
    <name evidence="11" type="ORF">KI810_12370</name>
</gene>
<evidence type="ECO:0000256" key="6">
    <source>
        <dbReference type="ARBA" id="ARBA00022777"/>
    </source>
</evidence>
<dbReference type="PROSITE" id="PS50885">
    <property type="entry name" value="HAMP"/>
    <property type="match status" value="1"/>
</dbReference>
<dbReference type="CDD" id="cd00082">
    <property type="entry name" value="HisKA"/>
    <property type="match status" value="1"/>
</dbReference>
<dbReference type="PANTHER" id="PTHR45453">
    <property type="entry name" value="PHOSPHATE REGULON SENSOR PROTEIN PHOR"/>
    <property type="match status" value="1"/>
</dbReference>
<dbReference type="SUPFAM" id="SSF158472">
    <property type="entry name" value="HAMP domain-like"/>
    <property type="match status" value="1"/>
</dbReference>
<dbReference type="PRINTS" id="PR00344">
    <property type="entry name" value="BCTRLSENSOR"/>
</dbReference>
<keyword evidence="4" id="KW-0597">Phosphoprotein</keyword>
<evidence type="ECO:0000313" key="12">
    <source>
        <dbReference type="Proteomes" id="UP000756860"/>
    </source>
</evidence>
<keyword evidence="6" id="KW-0418">Kinase</keyword>
<dbReference type="InterPro" id="IPR036890">
    <property type="entry name" value="HATPase_C_sf"/>
</dbReference>
<dbReference type="Gene3D" id="6.10.340.10">
    <property type="match status" value="1"/>
</dbReference>
<dbReference type="InterPro" id="IPR004358">
    <property type="entry name" value="Sig_transdc_His_kin-like_C"/>
</dbReference>
<comment type="subcellular location">
    <subcellularLocation>
        <location evidence="2">Membrane</location>
    </subcellularLocation>
</comment>
<dbReference type="SMART" id="SM00388">
    <property type="entry name" value="HisKA"/>
    <property type="match status" value="1"/>
</dbReference>
<keyword evidence="8" id="KW-1133">Transmembrane helix</keyword>
<evidence type="ECO:0000259" key="9">
    <source>
        <dbReference type="PROSITE" id="PS50109"/>
    </source>
</evidence>
<dbReference type="SUPFAM" id="SSF55874">
    <property type="entry name" value="ATPase domain of HSP90 chaperone/DNA topoisomerase II/histidine kinase"/>
    <property type="match status" value="1"/>
</dbReference>
<dbReference type="Pfam" id="PF00512">
    <property type="entry name" value="HisKA"/>
    <property type="match status" value="1"/>
</dbReference>
<dbReference type="PANTHER" id="PTHR45453:SF1">
    <property type="entry name" value="PHOSPHATE REGULON SENSOR PROTEIN PHOR"/>
    <property type="match status" value="1"/>
</dbReference>
<keyword evidence="8" id="KW-0812">Transmembrane</keyword>